<dbReference type="NCBIfam" id="TIGR03682">
    <property type="entry name" value="arCOG04112"/>
    <property type="match status" value="1"/>
</dbReference>
<dbReference type="AlphaFoldDB" id="A0ABD4TIP2"/>
<evidence type="ECO:0000256" key="4">
    <source>
        <dbReference type="ARBA" id="ARBA00022679"/>
    </source>
</evidence>
<evidence type="ECO:0000256" key="1">
    <source>
        <dbReference type="ARBA" id="ARBA00001966"/>
    </source>
</evidence>
<evidence type="ECO:0000256" key="10">
    <source>
        <dbReference type="PIRNR" id="PIRNR004967"/>
    </source>
</evidence>
<keyword evidence="12" id="KW-1185">Reference proteome</keyword>
<dbReference type="PANTHER" id="PTHR10762:SF1">
    <property type="entry name" value="2-(3-AMINO-3-CARBOXYPROPYL)HISTIDINE SYNTHASE SUBUNIT 1"/>
    <property type="match status" value="1"/>
</dbReference>
<accession>A0ABD4TIP2</accession>
<evidence type="ECO:0000313" key="12">
    <source>
        <dbReference type="Proteomes" id="UP001524383"/>
    </source>
</evidence>
<protein>
    <recommendedName>
        <fullName evidence="3 10">2-(3-amino-3-carboxypropyl)histidine synthase</fullName>
        <ecNumber evidence="3 10">2.5.1.108</ecNumber>
    </recommendedName>
</protein>
<dbReference type="GO" id="GO:0090560">
    <property type="term" value="F:2-(3-amino-3-carboxypropyl)histidine synthase activity"/>
    <property type="evidence" value="ECO:0007669"/>
    <property type="project" value="UniProtKB-UniRule"/>
</dbReference>
<dbReference type="GO" id="GO:0046872">
    <property type="term" value="F:metal ion binding"/>
    <property type="evidence" value="ECO:0007669"/>
    <property type="project" value="UniProtKB-KW"/>
</dbReference>
<comment type="function">
    <text evidence="10">Catalyzes the first step of diphthamide biosynthesis, i.e. the transfer of the 3-amino-3-carboxypropyl group from S-adenosyl-L-methionine (SAM) to the C2 position of the imidazole ring of the target histidine residue in translation elongation factor 2 (EF-2).</text>
</comment>
<evidence type="ECO:0000256" key="2">
    <source>
        <dbReference type="ARBA" id="ARBA00005156"/>
    </source>
</evidence>
<dbReference type="EC" id="2.5.1.108" evidence="3 10"/>
<dbReference type="GO" id="GO:0017183">
    <property type="term" value="P:protein histidyl modification to diphthamide"/>
    <property type="evidence" value="ECO:0007669"/>
    <property type="project" value="UniProtKB-UniRule"/>
</dbReference>
<keyword evidence="6 10" id="KW-0479">Metal-binding</keyword>
<comment type="pathway">
    <text evidence="2 10">Protein modification; peptidyl-diphthamide biosynthesis.</text>
</comment>
<sequence>MSLIPISDIVERVRSLSIRRIALQAPEGLKRELPVLAEVLREEGFSVIISGDPCYGACDLALDTLDYADILIHFGHTPLMDHPRVLVEPILQPEQIPLLDSVLPLLTGKKIGLISTAQHANSLPLLAEELIKHGFSPVIAPASPRTPLPGQVLGCTYTAARETQADCLLYLGTGVFHAIGSGIATRLPVISLDPYTGEAGVVETDRPLRRRFAVIEKARSADRFGIIVSQKCGQNRMKLAEELLPIHPNAEIVLLREVTADQLLNLGFPCYVNCACPRLGLDDQIRFPVPVLSPPEFEILCGRREWDDYEIDEIRS</sequence>
<dbReference type="Gene3D" id="3.40.50.11860">
    <property type="entry name" value="Diphthamide synthesis DPH1/DPH2 domain 3"/>
    <property type="match status" value="1"/>
</dbReference>
<comment type="similarity">
    <text evidence="10">Belongs to the DPH1/DPH2 family.</text>
</comment>
<evidence type="ECO:0000256" key="6">
    <source>
        <dbReference type="ARBA" id="ARBA00022723"/>
    </source>
</evidence>
<evidence type="ECO:0000256" key="5">
    <source>
        <dbReference type="ARBA" id="ARBA00022691"/>
    </source>
</evidence>
<dbReference type="InterPro" id="IPR042263">
    <property type="entry name" value="DPH1/DPH2_1"/>
</dbReference>
<dbReference type="InterPro" id="IPR016435">
    <property type="entry name" value="DPH1/DPH2"/>
</dbReference>
<dbReference type="PANTHER" id="PTHR10762">
    <property type="entry name" value="DIPHTHAMIDE BIOSYNTHESIS PROTEIN"/>
    <property type="match status" value="1"/>
</dbReference>
<dbReference type="Gene3D" id="3.40.50.11850">
    <property type="entry name" value="Diphthamide synthesis DPH1/DPH2 domain 2"/>
    <property type="match status" value="1"/>
</dbReference>
<dbReference type="RefSeq" id="WP_255332563.1">
    <property type="nucleotide sequence ID" value="NZ_VOTZ01000011.1"/>
</dbReference>
<organism evidence="11 12">
    <name type="scientific">Methanocalculus taiwanensis</name>
    <dbReference type="NCBI Taxonomy" id="106207"/>
    <lineage>
        <taxon>Archaea</taxon>
        <taxon>Methanobacteriati</taxon>
        <taxon>Methanobacteriota</taxon>
        <taxon>Stenosarchaea group</taxon>
        <taxon>Methanomicrobia</taxon>
        <taxon>Methanomicrobiales</taxon>
        <taxon>Methanocalculaceae</taxon>
        <taxon>Methanocalculus</taxon>
    </lineage>
</organism>
<dbReference type="Gene3D" id="3.40.50.11840">
    <property type="entry name" value="Diphthamide synthesis DPH1/DPH2 domain 1"/>
    <property type="match status" value="1"/>
</dbReference>
<reference evidence="11 12" key="1">
    <citation type="submission" date="2019-08" db="EMBL/GenBank/DDBJ databases">
        <authorList>
            <person name="Chen S.-C."/>
            <person name="Lai M.-C."/>
            <person name="You Y.-T."/>
        </authorList>
    </citation>
    <scope>NUCLEOTIDE SEQUENCE [LARGE SCALE GENOMIC DNA]</scope>
    <source>
        <strain evidence="11 12">P2F9704a</strain>
    </source>
</reference>
<comment type="caution">
    <text evidence="11">The sequence shown here is derived from an EMBL/GenBank/DDBJ whole genome shotgun (WGS) entry which is preliminary data.</text>
</comment>
<gene>
    <name evidence="11" type="primary">dph2</name>
    <name evidence="11" type="ORF">FTO68_06385</name>
</gene>
<evidence type="ECO:0000256" key="7">
    <source>
        <dbReference type="ARBA" id="ARBA00023004"/>
    </source>
</evidence>
<name>A0ABD4TIP2_9EURY</name>
<dbReference type="GO" id="GO:0051539">
    <property type="term" value="F:4 iron, 4 sulfur cluster binding"/>
    <property type="evidence" value="ECO:0007669"/>
    <property type="project" value="UniProtKB-UniRule"/>
</dbReference>
<comment type="cofactor">
    <cofactor evidence="1 10">
        <name>[4Fe-4S] cluster</name>
        <dbReference type="ChEBI" id="CHEBI:49883"/>
    </cofactor>
</comment>
<keyword evidence="8 10" id="KW-0411">Iron-sulfur</keyword>
<dbReference type="Proteomes" id="UP001524383">
    <property type="component" value="Unassembled WGS sequence"/>
</dbReference>
<evidence type="ECO:0000313" key="11">
    <source>
        <dbReference type="EMBL" id="MCQ1538611.1"/>
    </source>
</evidence>
<keyword evidence="4 10" id="KW-0808">Transferase</keyword>
<dbReference type="InterPro" id="IPR042265">
    <property type="entry name" value="DPH1/DPH2_3"/>
</dbReference>
<keyword evidence="5 10" id="KW-0949">S-adenosyl-L-methionine</keyword>
<dbReference type="InterPro" id="IPR042264">
    <property type="entry name" value="DPH1/DPH2_2"/>
</dbReference>
<dbReference type="Pfam" id="PF01866">
    <property type="entry name" value="Diphthamide_syn"/>
    <property type="match status" value="1"/>
</dbReference>
<keyword evidence="10" id="KW-0004">4Fe-4S</keyword>
<comment type="catalytic activity">
    <reaction evidence="9 10">
        <text>L-histidyl-[translation elongation factor 2] + S-adenosyl-L-methionine = 2-[(3S)-amino-3-carboxypropyl]-L-histidyl-[translation elongation factor 2] + S-methyl-5'-thioadenosine + H(+)</text>
        <dbReference type="Rhea" id="RHEA:36783"/>
        <dbReference type="Rhea" id="RHEA-COMP:9748"/>
        <dbReference type="Rhea" id="RHEA-COMP:9749"/>
        <dbReference type="ChEBI" id="CHEBI:15378"/>
        <dbReference type="ChEBI" id="CHEBI:17509"/>
        <dbReference type="ChEBI" id="CHEBI:29979"/>
        <dbReference type="ChEBI" id="CHEBI:59789"/>
        <dbReference type="ChEBI" id="CHEBI:73995"/>
        <dbReference type="EC" id="2.5.1.108"/>
    </reaction>
</comment>
<dbReference type="PIRSF" id="PIRSF004967">
    <property type="entry name" value="DPH1"/>
    <property type="match status" value="1"/>
</dbReference>
<dbReference type="InterPro" id="IPR035435">
    <property type="entry name" value="DPH1/DPH2_euk_archaea"/>
</dbReference>
<evidence type="ECO:0000256" key="9">
    <source>
        <dbReference type="ARBA" id="ARBA00048403"/>
    </source>
</evidence>
<evidence type="ECO:0000256" key="3">
    <source>
        <dbReference type="ARBA" id="ARBA00012221"/>
    </source>
</evidence>
<evidence type="ECO:0000256" key="8">
    <source>
        <dbReference type="ARBA" id="ARBA00023014"/>
    </source>
</evidence>
<keyword evidence="7 10" id="KW-0408">Iron</keyword>
<dbReference type="InterPro" id="IPR022428">
    <property type="entry name" value="Dph2_arc"/>
</dbReference>
<dbReference type="NCBIfam" id="TIGR00322">
    <property type="entry name" value="diphth2_R"/>
    <property type="match status" value="1"/>
</dbReference>
<dbReference type="EMBL" id="VOTZ01000011">
    <property type="protein sequence ID" value="MCQ1538611.1"/>
    <property type="molecule type" value="Genomic_DNA"/>
</dbReference>
<dbReference type="SFLD" id="SFLDS00032">
    <property type="entry name" value="Radical_SAM_3-amino-3-carboxyp"/>
    <property type="match status" value="1"/>
</dbReference>
<proteinExistence type="inferred from homology"/>